<keyword evidence="6" id="KW-0511">Multifunctional enzyme</keyword>
<evidence type="ECO:0000256" key="8">
    <source>
        <dbReference type="SAM" id="MobiDB-lite"/>
    </source>
</evidence>
<dbReference type="PROSITE" id="PS00606">
    <property type="entry name" value="KS3_1"/>
    <property type="match status" value="1"/>
</dbReference>
<dbReference type="Gene3D" id="3.40.47.10">
    <property type="match status" value="1"/>
</dbReference>
<comment type="cofactor">
    <cofactor evidence="1">
        <name>pantetheine 4'-phosphate</name>
        <dbReference type="ChEBI" id="CHEBI:47942"/>
    </cofactor>
</comment>
<dbReference type="Pfam" id="PF00550">
    <property type="entry name" value="PP-binding"/>
    <property type="match status" value="1"/>
</dbReference>
<dbReference type="InterPro" id="IPR016039">
    <property type="entry name" value="Thiolase-like"/>
</dbReference>
<sequence length="1576" mass="164846">MSTDENQLRQYLKRAVAEAHAGRRRLREIEEKEREPIAIVGMACRYPGGVDSPERLWQLVAGGVDAVTPFPEHRGWPLDRLYDADPDRVGTSYTDQGGFLHDADRFDPEFFGMSPREALATDPQQRLLLETAWESFERAGIPADSVRGSRTGVFVGSMYHDYGARPHLPPEEFEGYLYSGSAGSVASGRLSYVFGLEGPAVTVDTACSSSLVALHLAATALRRGECDLALAGGVTVMSTPQAFVEFSRLRGLSADGRCKSFASSADGTGWAEGAGLLLVERLSDARRNGHRVLAVISGSAVNQDGASNGLSAPNGPAQERVIRQALANAGLSADDVDVVEAHGTGTPLGDPIEANALLATYGRSRPEGRPLRLGSLKSNIGHTQAAAGVGGVIKMVQAIRHGLMPKTLHAEDATPHVDWDTGALALLTEAREWPDLDRPRRGAVSAFGFSGTNAHVIVEQPPLPVPEEGEEETPAAAPAARRSPVPPAPVLPYVLSARSPEALRAQARRLGAFLAERPELDLTDLSRSLATTRTALRHRAVTLAGDRDELLSGLGAFAEEGTGAVLGAKGEGKLAFMFTGGGAQRVGMARELCATFPAFAAAFDEVCDALDEHLPRPLREVIATGDELDQIDYTLAALFAVGVALFRLLETWGVRPDYLVGHSTGELIAAHLGGVLSLSDAAVLVTARGRLMRGLPEGGAMVAVEATEEEVRATLDAEGRAVIGTINGPRAVVLSGDEDAVHAVAAVWKERGRSVKVLPILRASHSHRMDPMLDEFRSITRELTFHRPVFGIVSTVTGEVENGDRWTSAEYWVDQIRNPVRFLDAVRTLESEGVTTLLELGPDGVLSAMAAAGAEREDTLAISALRRNKPEPQTLVGALGTLHARGVPVDWTAFFAESGAEPVELPTYPFQRERYWLEPLAGTAAGPGTGADGPGPLAALHRLDWVPDEVRPADAPATWARLGAASGAGTDGVPVHEDLGAFADALAAGGAYDALVVPLDGGGPGAGDARGPVLRAARLLRDWLADDRFAGVRLVLVTRGSVAAAGTGTADPAAAAAWGFVRSAQAEAPGRVLLVDADPGAGPDTEPVPAALLAALLAADEPQAAVRDGHLWVPRLLRIRPSALRGRTGAPVWDPEGTVLITGGTGALGAAVARRLVTGHGVTRLLLASRSGPEAAGAEALREELTALGATVTLAACDVADRDALAALLAGIPADRPLRGVVHAAGVLDNGLVADLTEEQVNAVLRPKADGARHLHELTEEADLTAFVLFSSSVGLLGGPGQANYAAASAYLDGLALHRRDRGLPATSVAWGLWDADGGINAGLGAIDRARLARDGFGTLSVPEGTELFDAAVAAEPALLAAAPLDLEVLRDLDRVPPLVRALVPARERATAGRGEPSMAERLAGMAGPERADFVLDLVRGRVAAVLGLGDPTAVDPGQPFRELGFDSLTAVEMRNRLSALTGLRLPATSVFDHPTPAKLAAFLLGLLGPREAESERPAALVALDGLEEALADGEAAAGADRDAITVRLQTLLSRWLEAGAAPSDPAGPPASDALEAASTAELLAFIDNELGRGRD</sequence>
<dbReference type="InterPro" id="IPR015083">
    <property type="entry name" value="NorB/c/GfsB-D-like_docking"/>
</dbReference>
<comment type="caution">
    <text evidence="11">The sequence shown here is derived from an EMBL/GenBank/DDBJ whole genome shotgun (WGS) entry which is preliminary data.</text>
</comment>
<dbReference type="CDD" id="cd00833">
    <property type="entry name" value="PKS"/>
    <property type="match status" value="1"/>
</dbReference>
<dbReference type="InterPro" id="IPR020806">
    <property type="entry name" value="PKS_PP-bd"/>
</dbReference>
<evidence type="ECO:0000259" key="10">
    <source>
        <dbReference type="PROSITE" id="PS52004"/>
    </source>
</evidence>
<dbReference type="RefSeq" id="WP_190224860.1">
    <property type="nucleotide sequence ID" value="NZ_BNBS01000075.1"/>
</dbReference>
<dbReference type="SMART" id="SM00825">
    <property type="entry name" value="PKS_KS"/>
    <property type="match status" value="1"/>
</dbReference>
<dbReference type="InterPro" id="IPR006162">
    <property type="entry name" value="Ppantetheine_attach_site"/>
</dbReference>
<dbReference type="PANTHER" id="PTHR43775:SF51">
    <property type="entry name" value="INACTIVE PHENOLPHTHIOCEROL SYNTHESIS POLYKETIDE SYNTHASE TYPE I PKS1-RELATED"/>
    <property type="match status" value="1"/>
</dbReference>
<evidence type="ECO:0000256" key="4">
    <source>
        <dbReference type="ARBA" id="ARBA00022679"/>
    </source>
</evidence>
<evidence type="ECO:0000313" key="12">
    <source>
        <dbReference type="Proteomes" id="UP001052739"/>
    </source>
</evidence>
<evidence type="ECO:0000256" key="1">
    <source>
        <dbReference type="ARBA" id="ARBA00001957"/>
    </source>
</evidence>
<evidence type="ECO:0000256" key="6">
    <source>
        <dbReference type="ARBA" id="ARBA00023268"/>
    </source>
</evidence>
<dbReference type="InterPro" id="IPR016036">
    <property type="entry name" value="Malonyl_transacylase_ACP-bd"/>
</dbReference>
<dbReference type="PANTHER" id="PTHR43775">
    <property type="entry name" value="FATTY ACID SYNTHASE"/>
    <property type="match status" value="1"/>
</dbReference>
<evidence type="ECO:0000256" key="5">
    <source>
        <dbReference type="ARBA" id="ARBA00023194"/>
    </source>
</evidence>
<dbReference type="Gene3D" id="1.10.1200.10">
    <property type="entry name" value="ACP-like"/>
    <property type="match status" value="1"/>
</dbReference>
<keyword evidence="2" id="KW-0596">Phosphopantetheine</keyword>
<dbReference type="InterPro" id="IPR020841">
    <property type="entry name" value="PKS_Beta-ketoAc_synthase_dom"/>
</dbReference>
<dbReference type="SMART" id="SM00822">
    <property type="entry name" value="PKS_KR"/>
    <property type="match status" value="1"/>
</dbReference>
<dbReference type="SUPFAM" id="SSF53901">
    <property type="entry name" value="Thiolase-like"/>
    <property type="match status" value="1"/>
</dbReference>
<evidence type="ECO:0000313" key="11">
    <source>
        <dbReference type="EMBL" id="GHI20112.1"/>
    </source>
</evidence>
<keyword evidence="3" id="KW-0597">Phosphoprotein</keyword>
<dbReference type="InterPro" id="IPR016035">
    <property type="entry name" value="Acyl_Trfase/lysoPLipase"/>
</dbReference>
<dbReference type="SMART" id="SM00823">
    <property type="entry name" value="PKS_PP"/>
    <property type="match status" value="1"/>
</dbReference>
<reference evidence="11" key="1">
    <citation type="submission" date="2024-05" db="EMBL/GenBank/DDBJ databases">
        <title>Whole genome shotgun sequence of Streptomyces hydrogenans NBRC 13475.</title>
        <authorList>
            <person name="Komaki H."/>
            <person name="Tamura T."/>
        </authorList>
    </citation>
    <scope>NUCLEOTIDE SEQUENCE</scope>
    <source>
        <strain evidence="11">NBRC 13475</strain>
    </source>
</reference>
<protein>
    <submittedName>
        <fullName evidence="11">Uncharacterized protein</fullName>
    </submittedName>
</protein>
<dbReference type="Pfam" id="PF08659">
    <property type="entry name" value="KR"/>
    <property type="match status" value="1"/>
</dbReference>
<dbReference type="InterPro" id="IPR018201">
    <property type="entry name" value="Ketoacyl_synth_AS"/>
</dbReference>
<proteinExistence type="predicted"/>
<dbReference type="InterPro" id="IPR050091">
    <property type="entry name" value="PKS_NRPS_Biosynth_Enz"/>
</dbReference>
<name>A0ABQ3P516_9ACTN</name>
<evidence type="ECO:0000256" key="3">
    <source>
        <dbReference type="ARBA" id="ARBA00022553"/>
    </source>
</evidence>
<dbReference type="CDD" id="cd08956">
    <property type="entry name" value="KR_3_FAS_SDR_x"/>
    <property type="match status" value="1"/>
</dbReference>
<evidence type="ECO:0000259" key="9">
    <source>
        <dbReference type="PROSITE" id="PS50075"/>
    </source>
</evidence>
<dbReference type="InterPro" id="IPR036736">
    <property type="entry name" value="ACP-like_sf"/>
</dbReference>
<dbReference type="InterPro" id="IPR014030">
    <property type="entry name" value="Ketoacyl_synth_N"/>
</dbReference>
<dbReference type="PROSITE" id="PS00012">
    <property type="entry name" value="PHOSPHOPANTETHEINE"/>
    <property type="match status" value="1"/>
</dbReference>
<dbReference type="InterPro" id="IPR014031">
    <property type="entry name" value="Ketoacyl_synth_C"/>
</dbReference>
<dbReference type="PROSITE" id="PS50075">
    <property type="entry name" value="CARRIER"/>
    <property type="match status" value="1"/>
</dbReference>
<dbReference type="Pfam" id="PF08990">
    <property type="entry name" value="Docking"/>
    <property type="match status" value="1"/>
</dbReference>
<dbReference type="SUPFAM" id="SSF101173">
    <property type="entry name" value="Docking domain B of the erythromycin polyketide synthase (DEBS)"/>
    <property type="match status" value="1"/>
</dbReference>
<feature type="domain" description="Ketosynthase family 3 (KS3)" evidence="10">
    <location>
        <begin position="34"/>
        <end position="460"/>
    </location>
</feature>
<feature type="region of interest" description="Disordered" evidence="8">
    <location>
        <begin position="463"/>
        <end position="483"/>
    </location>
</feature>
<dbReference type="InterPro" id="IPR009081">
    <property type="entry name" value="PP-bd_ACP"/>
</dbReference>
<dbReference type="SUPFAM" id="SSF52151">
    <property type="entry name" value="FabD/lysophospholipase-like"/>
    <property type="match status" value="1"/>
</dbReference>
<dbReference type="SMART" id="SM00827">
    <property type="entry name" value="PKS_AT"/>
    <property type="match status" value="1"/>
</dbReference>
<gene>
    <name evidence="11" type="ORF">Shyd_14830</name>
</gene>
<evidence type="ECO:0000256" key="2">
    <source>
        <dbReference type="ARBA" id="ARBA00022450"/>
    </source>
</evidence>
<dbReference type="InterPro" id="IPR013968">
    <property type="entry name" value="PKS_KR"/>
</dbReference>
<organism evidence="11 12">
    <name type="scientific">Streptomyces hydrogenans</name>
    <dbReference type="NCBI Taxonomy" id="1873719"/>
    <lineage>
        <taxon>Bacteria</taxon>
        <taxon>Bacillati</taxon>
        <taxon>Actinomycetota</taxon>
        <taxon>Actinomycetes</taxon>
        <taxon>Kitasatosporales</taxon>
        <taxon>Streptomycetaceae</taxon>
        <taxon>Streptomyces</taxon>
    </lineage>
</organism>
<feature type="compositionally biased region" description="Low complexity" evidence="8">
    <location>
        <begin position="474"/>
        <end position="483"/>
    </location>
</feature>
<dbReference type="SUPFAM" id="SSF51735">
    <property type="entry name" value="NAD(P)-binding Rossmann-fold domains"/>
    <property type="match status" value="2"/>
</dbReference>
<dbReference type="SUPFAM" id="SSF55048">
    <property type="entry name" value="Probable ACP-binding domain of malonyl-CoA ACP transacylase"/>
    <property type="match status" value="1"/>
</dbReference>
<dbReference type="Pfam" id="PF02801">
    <property type="entry name" value="Ketoacyl-synt_C"/>
    <property type="match status" value="1"/>
</dbReference>
<dbReference type="SMART" id="SM01294">
    <property type="entry name" value="PKS_PP_betabranch"/>
    <property type="match status" value="1"/>
</dbReference>
<accession>A0ABQ3P516</accession>
<dbReference type="Pfam" id="PF22621">
    <property type="entry name" value="CurL-like_PKS_C"/>
    <property type="match status" value="1"/>
</dbReference>
<dbReference type="InterPro" id="IPR014043">
    <property type="entry name" value="Acyl_transferase_dom"/>
</dbReference>
<keyword evidence="12" id="KW-1185">Reference proteome</keyword>
<dbReference type="Pfam" id="PF00698">
    <property type="entry name" value="Acyl_transf_1"/>
    <property type="match status" value="1"/>
</dbReference>
<dbReference type="Proteomes" id="UP001052739">
    <property type="component" value="Unassembled WGS sequence"/>
</dbReference>
<dbReference type="PROSITE" id="PS52004">
    <property type="entry name" value="KS3_2"/>
    <property type="match status" value="1"/>
</dbReference>
<feature type="domain" description="Carrier" evidence="9">
    <location>
        <begin position="1413"/>
        <end position="1488"/>
    </location>
</feature>
<dbReference type="InterPro" id="IPR057326">
    <property type="entry name" value="KR_dom"/>
</dbReference>
<dbReference type="SUPFAM" id="SSF47336">
    <property type="entry name" value="ACP-like"/>
    <property type="match status" value="1"/>
</dbReference>
<dbReference type="InterPro" id="IPR055123">
    <property type="entry name" value="SpnB-like_Rossmann"/>
</dbReference>
<dbReference type="Pfam" id="PF22953">
    <property type="entry name" value="SpnB_Rossmann"/>
    <property type="match status" value="1"/>
</dbReference>
<dbReference type="InterPro" id="IPR001227">
    <property type="entry name" value="Ac_transferase_dom_sf"/>
</dbReference>
<dbReference type="InterPro" id="IPR036299">
    <property type="entry name" value="Polyketide_synth_docking_sf"/>
</dbReference>
<keyword evidence="7" id="KW-0012">Acyltransferase</keyword>
<dbReference type="Pfam" id="PF00109">
    <property type="entry name" value="ketoacyl-synt"/>
    <property type="match status" value="1"/>
</dbReference>
<dbReference type="Gene3D" id="3.40.50.720">
    <property type="entry name" value="NAD(P)-binding Rossmann-like Domain"/>
    <property type="match status" value="1"/>
</dbReference>
<dbReference type="Gene3D" id="3.30.70.3290">
    <property type="match status" value="1"/>
</dbReference>
<evidence type="ECO:0000256" key="7">
    <source>
        <dbReference type="ARBA" id="ARBA00023315"/>
    </source>
</evidence>
<dbReference type="InterPro" id="IPR036291">
    <property type="entry name" value="NAD(P)-bd_dom_sf"/>
</dbReference>
<dbReference type="EMBL" id="BNDW01000004">
    <property type="protein sequence ID" value="GHI20112.1"/>
    <property type="molecule type" value="Genomic_DNA"/>
</dbReference>
<dbReference type="Gene3D" id="3.40.366.10">
    <property type="entry name" value="Malonyl-Coenzyme A Acyl Carrier Protein, domain 2"/>
    <property type="match status" value="1"/>
</dbReference>
<keyword evidence="4" id="KW-0808">Transferase</keyword>
<keyword evidence="5" id="KW-0045">Antibiotic biosynthesis</keyword>